<dbReference type="PROSITE" id="PS50883">
    <property type="entry name" value="EAL"/>
    <property type="match status" value="1"/>
</dbReference>
<feature type="domain" description="EAL" evidence="1">
    <location>
        <begin position="1"/>
        <end position="197"/>
    </location>
</feature>
<dbReference type="Gene3D" id="3.20.20.450">
    <property type="entry name" value="EAL domain"/>
    <property type="match status" value="1"/>
</dbReference>
<evidence type="ECO:0000313" key="3">
    <source>
        <dbReference type="Proteomes" id="UP000029228"/>
    </source>
</evidence>
<dbReference type="PANTHER" id="PTHR44757:SF2">
    <property type="entry name" value="BIOFILM ARCHITECTURE MAINTENANCE PROTEIN MBAA"/>
    <property type="match status" value="1"/>
</dbReference>
<dbReference type="InterPro" id="IPR035919">
    <property type="entry name" value="EAL_sf"/>
</dbReference>
<name>A0A090RPJ6_9VIBR</name>
<dbReference type="InterPro" id="IPR001633">
    <property type="entry name" value="EAL_dom"/>
</dbReference>
<dbReference type="PANTHER" id="PTHR44757">
    <property type="entry name" value="DIGUANYLATE CYCLASE DGCP"/>
    <property type="match status" value="1"/>
</dbReference>
<dbReference type="Pfam" id="PF00563">
    <property type="entry name" value="EAL"/>
    <property type="match status" value="1"/>
</dbReference>
<dbReference type="EMBL" id="BBMR01000001">
    <property type="protein sequence ID" value="GAL17335.1"/>
    <property type="molecule type" value="Genomic_DNA"/>
</dbReference>
<dbReference type="InterPro" id="IPR052155">
    <property type="entry name" value="Biofilm_reg_signaling"/>
</dbReference>
<keyword evidence="3" id="KW-1185">Reference proteome</keyword>
<dbReference type="SMART" id="SM00052">
    <property type="entry name" value="EAL"/>
    <property type="match status" value="1"/>
</dbReference>
<accession>A0A090RPJ6</accession>
<sequence>MFGEVDRFEFIPIAEETQLIRKLNLFTIEQACKYASVGELKTVAVKVSSKNFGHGLFTQEVTDILEKYHLPPRCLVLEVFEDMLSKKRCVDELYQLVELGCQITVADFGMGHISISELRELPIQKLKVGAQLVAEIAQDKSVEQVAKAIVSLAKVLNIETIAEGVETEGQLESLKLIGCHFASGPHISSCMKVEHAV</sequence>
<proteinExistence type="predicted"/>
<organism evidence="2 3">
    <name type="scientific">Vibrio maritimus</name>
    <dbReference type="NCBI Taxonomy" id="990268"/>
    <lineage>
        <taxon>Bacteria</taxon>
        <taxon>Pseudomonadati</taxon>
        <taxon>Pseudomonadota</taxon>
        <taxon>Gammaproteobacteria</taxon>
        <taxon>Vibrionales</taxon>
        <taxon>Vibrionaceae</taxon>
        <taxon>Vibrio</taxon>
    </lineage>
</organism>
<dbReference type="Proteomes" id="UP000029228">
    <property type="component" value="Unassembled WGS sequence"/>
</dbReference>
<evidence type="ECO:0000259" key="1">
    <source>
        <dbReference type="PROSITE" id="PS50883"/>
    </source>
</evidence>
<evidence type="ECO:0000313" key="2">
    <source>
        <dbReference type="EMBL" id="GAL17335.1"/>
    </source>
</evidence>
<dbReference type="CDD" id="cd01948">
    <property type="entry name" value="EAL"/>
    <property type="match status" value="1"/>
</dbReference>
<comment type="caution">
    <text evidence="2">The sequence shown here is derived from an EMBL/GenBank/DDBJ whole genome shotgun (WGS) entry which is preliminary data.</text>
</comment>
<dbReference type="AlphaFoldDB" id="A0A090RPJ6"/>
<protein>
    <submittedName>
        <fullName evidence="2">Diguanylate cyclase</fullName>
    </submittedName>
</protein>
<reference evidence="2 3" key="1">
    <citation type="submission" date="2014-09" db="EMBL/GenBank/DDBJ databases">
        <title>Vibrio maritimus JCM 19235. (C45) whole genome shotgun sequence.</title>
        <authorList>
            <person name="Sawabe T."/>
            <person name="Meirelles P."/>
            <person name="Nakanishi M."/>
            <person name="Sayaka M."/>
            <person name="Hattori M."/>
            <person name="Ohkuma M."/>
        </authorList>
    </citation>
    <scope>NUCLEOTIDE SEQUENCE [LARGE SCALE GENOMIC DNA]</scope>
    <source>
        <strain evidence="3">JCM19235</strain>
    </source>
</reference>
<dbReference type="SUPFAM" id="SSF141868">
    <property type="entry name" value="EAL domain-like"/>
    <property type="match status" value="1"/>
</dbReference>
<dbReference type="STRING" id="990268.JCM19235_5884"/>
<gene>
    <name evidence="2" type="ORF">JCM19235_5884</name>
</gene>